<dbReference type="KEGG" id="pmar:B0X71_04170"/>
<dbReference type="InterPro" id="IPR051448">
    <property type="entry name" value="CdaR-like_regulators"/>
</dbReference>
<dbReference type="AlphaFoldDB" id="A0A1Q2KW24"/>
<dbReference type="Gene3D" id="1.10.10.2840">
    <property type="entry name" value="PucR C-terminal helix-turn-helix domain"/>
    <property type="match status" value="1"/>
</dbReference>
<dbReference type="Pfam" id="PF17853">
    <property type="entry name" value="GGDEF_2"/>
    <property type="match status" value="1"/>
</dbReference>
<proteinExistence type="inferred from homology"/>
<dbReference type="InterPro" id="IPR025736">
    <property type="entry name" value="PucR_C-HTH_dom"/>
</dbReference>
<dbReference type="InterPro" id="IPR042070">
    <property type="entry name" value="PucR_C-HTH_sf"/>
</dbReference>
<keyword evidence="6" id="KW-1185">Reference proteome</keyword>
<organism evidence="5 6">
    <name type="scientific">Planococcus lenghuensis</name>
    <dbReference type="NCBI Taxonomy" id="2213202"/>
    <lineage>
        <taxon>Bacteria</taxon>
        <taxon>Bacillati</taxon>
        <taxon>Bacillota</taxon>
        <taxon>Bacilli</taxon>
        <taxon>Bacillales</taxon>
        <taxon>Caryophanaceae</taxon>
        <taxon>Planococcus</taxon>
    </lineage>
</organism>
<dbReference type="Proteomes" id="UP000188184">
    <property type="component" value="Chromosome"/>
</dbReference>
<sequence>MRHTIEKQPSGTAAPDGLIFAKMKYRKAENNMRINQELGREIVKRLAEYIDVDINIMDLDGRIVASTDSARVNERHSGAIQVIETGEPLILNQETHHQYIGTKPGVNLPIIHQGNITGVVGVSGSPDAILRITGLIRVSVEIVLEQIYIKQQSFYRERQWANWFHQLMEPAGYDETKLREEAQYWLKNSIDTKWRVLVLTNVNAQNIFEEIQLELADTRLQLLFALPFADEEIIIVTSSPLGQVKNWAEQLNLQEGRLGVGEEGVGLAGIRKSYKQAKQALEFNKEQERITYSSDWYLKRLAVALPDEEFNNICAVYEERLNSLDPLYIQTLTCYFAMDFSVKETADALHIHRNTLQYRLEQVKEKVGLRPRIFYDAYILQLILNRML</sequence>
<dbReference type="EMBL" id="CP019640">
    <property type="protein sequence ID" value="AQQ52389.1"/>
    <property type="molecule type" value="Genomic_DNA"/>
</dbReference>
<reference evidence="5 6" key="1">
    <citation type="submission" date="2017-02" db="EMBL/GenBank/DDBJ databases">
        <title>The complete genomic sequence of a novel cold adapted crude oil-degrading bacterium Planococcus qaidamina Y42.</title>
        <authorList>
            <person name="Yang R."/>
        </authorList>
    </citation>
    <scope>NUCLEOTIDE SEQUENCE [LARGE SCALE GENOMIC DNA]</scope>
    <source>
        <strain evidence="5 6">Y42</strain>
    </source>
</reference>
<accession>A0A1Q2KW24</accession>
<evidence type="ECO:0000259" key="3">
    <source>
        <dbReference type="Pfam" id="PF13556"/>
    </source>
</evidence>
<evidence type="ECO:0000259" key="4">
    <source>
        <dbReference type="Pfam" id="PF17853"/>
    </source>
</evidence>
<dbReference type="InterPro" id="IPR008599">
    <property type="entry name" value="Diacid_rec"/>
</dbReference>
<feature type="domain" description="PucR C-terminal helix-turn-helix" evidence="3">
    <location>
        <begin position="329"/>
        <end position="384"/>
    </location>
</feature>
<comment type="similarity">
    <text evidence="1">Belongs to the CdaR family.</text>
</comment>
<dbReference type="Pfam" id="PF13556">
    <property type="entry name" value="HTH_30"/>
    <property type="match status" value="1"/>
</dbReference>
<name>A0A1Q2KW24_9BACL</name>
<dbReference type="OrthoDB" id="9792148at2"/>
<feature type="domain" description="Putative sugar diacid recognition" evidence="2">
    <location>
        <begin position="35"/>
        <end position="166"/>
    </location>
</feature>
<evidence type="ECO:0000256" key="1">
    <source>
        <dbReference type="ARBA" id="ARBA00006754"/>
    </source>
</evidence>
<gene>
    <name evidence="5" type="ORF">B0X71_04170</name>
</gene>
<evidence type="ECO:0000259" key="2">
    <source>
        <dbReference type="Pfam" id="PF05651"/>
    </source>
</evidence>
<evidence type="ECO:0000313" key="6">
    <source>
        <dbReference type="Proteomes" id="UP000188184"/>
    </source>
</evidence>
<dbReference type="SUPFAM" id="SSF103190">
    <property type="entry name" value="Sensory domain-like"/>
    <property type="match status" value="1"/>
</dbReference>
<dbReference type="Pfam" id="PF05651">
    <property type="entry name" value="Diacid_rec"/>
    <property type="match status" value="1"/>
</dbReference>
<dbReference type="PANTHER" id="PTHR33744:SF15">
    <property type="entry name" value="CARBOHYDRATE DIACID REGULATOR"/>
    <property type="match status" value="1"/>
</dbReference>
<dbReference type="PANTHER" id="PTHR33744">
    <property type="entry name" value="CARBOHYDRATE DIACID REGULATOR"/>
    <property type="match status" value="1"/>
</dbReference>
<dbReference type="InterPro" id="IPR029151">
    <property type="entry name" value="Sensor-like_sf"/>
</dbReference>
<protein>
    <recommendedName>
        <fullName evidence="7">Carbohydrate diacid regulator</fullName>
    </recommendedName>
</protein>
<evidence type="ECO:0008006" key="7">
    <source>
        <dbReference type="Google" id="ProtNLM"/>
    </source>
</evidence>
<feature type="domain" description="CdaR GGDEF-like" evidence="4">
    <location>
        <begin position="191"/>
        <end position="282"/>
    </location>
</feature>
<dbReference type="InterPro" id="IPR041522">
    <property type="entry name" value="CdaR_GGDEF"/>
</dbReference>
<evidence type="ECO:0000313" key="5">
    <source>
        <dbReference type="EMBL" id="AQQ52389.1"/>
    </source>
</evidence>